<dbReference type="EMBL" id="CAXAMM010000225">
    <property type="protein sequence ID" value="CAK8986532.1"/>
    <property type="molecule type" value="Genomic_DNA"/>
</dbReference>
<keyword evidence="3" id="KW-0808">Transferase</keyword>
<organism evidence="3 4">
    <name type="scientific">Durusdinium trenchii</name>
    <dbReference type="NCBI Taxonomy" id="1381693"/>
    <lineage>
        <taxon>Eukaryota</taxon>
        <taxon>Sar</taxon>
        <taxon>Alveolata</taxon>
        <taxon>Dinophyceae</taxon>
        <taxon>Suessiales</taxon>
        <taxon>Symbiodiniaceae</taxon>
        <taxon>Durusdinium</taxon>
    </lineage>
</organism>
<feature type="region of interest" description="Disordered" evidence="2">
    <location>
        <begin position="1"/>
        <end position="23"/>
    </location>
</feature>
<keyword evidence="3" id="KW-0695">RNA-directed DNA polymerase</keyword>
<feature type="compositionally biased region" description="Low complexity" evidence="2">
    <location>
        <begin position="1"/>
        <end position="19"/>
    </location>
</feature>
<accession>A0ABP0H8L3</accession>
<evidence type="ECO:0000256" key="2">
    <source>
        <dbReference type="SAM" id="MobiDB-lite"/>
    </source>
</evidence>
<dbReference type="Proteomes" id="UP001642464">
    <property type="component" value="Unassembled WGS sequence"/>
</dbReference>
<evidence type="ECO:0000313" key="4">
    <source>
        <dbReference type="Proteomes" id="UP001642464"/>
    </source>
</evidence>
<protein>
    <submittedName>
        <fullName evidence="3">Reverse transcriptase domain-containing protein</fullName>
    </submittedName>
</protein>
<comment type="caution">
    <text evidence="3">The sequence shown here is derived from an EMBL/GenBank/DDBJ whole genome shotgun (WGS) entry which is preliminary data.</text>
</comment>
<reference evidence="3 4" key="1">
    <citation type="submission" date="2024-02" db="EMBL/GenBank/DDBJ databases">
        <authorList>
            <person name="Chen Y."/>
            <person name="Shah S."/>
            <person name="Dougan E. K."/>
            <person name="Thang M."/>
            <person name="Chan C."/>
        </authorList>
    </citation>
    <scope>NUCLEOTIDE SEQUENCE [LARGE SCALE GENOMIC DNA]</scope>
</reference>
<keyword evidence="3" id="KW-0548">Nucleotidyltransferase</keyword>
<sequence length="345" mass="39779">MAVASSRRSSKSLASTASADKGRWSKLKTCVCAASASLGREKSRLFQLEQRYVQRACKVAEKEDLVDDLEAQADASQVRLAERRDAFVRNELAVSQELQALQASAREAQRLQAVLAERHQEVLRQEKQQVRLRARLSKRLERVEEAALHLSEERLKWQEGGEAERRKPPLRQLQEEAEQIRGKLPLRRQSLAEAKRSGQELREDVQRWQGRLEPLRHELQMKEADLDERFAALHQRREELTKRETRWSERHAELQQLGAAAGAARQRKGALATELEELLEEIRQREQMLQEIKNKKGSKMSVLRDDLTAAQLAEDAWRERCEGLEARQQELLDQIRVASRPDEGP</sequence>
<evidence type="ECO:0000256" key="1">
    <source>
        <dbReference type="SAM" id="Coils"/>
    </source>
</evidence>
<proteinExistence type="predicted"/>
<name>A0ABP0H8L3_9DINO</name>
<dbReference type="GO" id="GO:0003964">
    <property type="term" value="F:RNA-directed DNA polymerase activity"/>
    <property type="evidence" value="ECO:0007669"/>
    <property type="project" value="UniProtKB-KW"/>
</dbReference>
<keyword evidence="4" id="KW-1185">Reference proteome</keyword>
<keyword evidence="1" id="KW-0175">Coiled coil</keyword>
<feature type="coiled-coil region" evidence="1">
    <location>
        <begin position="191"/>
        <end position="334"/>
    </location>
</feature>
<evidence type="ECO:0000313" key="3">
    <source>
        <dbReference type="EMBL" id="CAK8986532.1"/>
    </source>
</evidence>
<gene>
    <name evidence="3" type="ORF">SCF082_LOCUS581</name>
</gene>